<dbReference type="InterPro" id="IPR011989">
    <property type="entry name" value="ARM-like"/>
</dbReference>
<dbReference type="Pfam" id="PF13646">
    <property type="entry name" value="HEAT_2"/>
    <property type="match status" value="1"/>
</dbReference>
<evidence type="ECO:0000313" key="2">
    <source>
        <dbReference type="EMBL" id="CAK8997666.1"/>
    </source>
</evidence>
<dbReference type="EMBL" id="CAXAMM010002858">
    <property type="protein sequence ID" value="CAK8997666.1"/>
    <property type="molecule type" value="Genomic_DNA"/>
</dbReference>
<keyword evidence="3" id="KW-1185">Reference proteome</keyword>
<organism evidence="2 3">
    <name type="scientific">Durusdinium trenchii</name>
    <dbReference type="NCBI Taxonomy" id="1381693"/>
    <lineage>
        <taxon>Eukaryota</taxon>
        <taxon>Sar</taxon>
        <taxon>Alveolata</taxon>
        <taxon>Dinophyceae</taxon>
        <taxon>Suessiales</taxon>
        <taxon>Symbiodiniaceae</taxon>
        <taxon>Durusdinium</taxon>
    </lineage>
</organism>
<proteinExistence type="predicted"/>
<dbReference type="InterPro" id="IPR004155">
    <property type="entry name" value="PBS_lyase_HEAT"/>
</dbReference>
<feature type="region of interest" description="Disordered" evidence="1">
    <location>
        <begin position="88"/>
        <end position="127"/>
    </location>
</feature>
<accession>A0ABP0I527</accession>
<feature type="compositionally biased region" description="Low complexity" evidence="1">
    <location>
        <begin position="163"/>
        <end position="172"/>
    </location>
</feature>
<dbReference type="SUPFAM" id="SSF48371">
    <property type="entry name" value="ARM repeat"/>
    <property type="match status" value="1"/>
</dbReference>
<dbReference type="InterPro" id="IPR016024">
    <property type="entry name" value="ARM-type_fold"/>
</dbReference>
<protein>
    <submittedName>
        <fullName evidence="2">Uncharacterized protein</fullName>
    </submittedName>
</protein>
<dbReference type="PANTHER" id="PTHR12697">
    <property type="entry name" value="PBS LYASE HEAT-LIKE PROTEIN"/>
    <property type="match status" value="1"/>
</dbReference>
<gene>
    <name evidence="2" type="ORF">SCF082_LOCUS5292</name>
</gene>
<feature type="region of interest" description="Disordered" evidence="1">
    <location>
        <begin position="163"/>
        <end position="186"/>
    </location>
</feature>
<dbReference type="Gene3D" id="1.25.10.10">
    <property type="entry name" value="Leucine-rich Repeat Variant"/>
    <property type="match status" value="2"/>
</dbReference>
<dbReference type="SMART" id="SM00567">
    <property type="entry name" value="EZ_HEAT"/>
    <property type="match status" value="4"/>
</dbReference>
<evidence type="ECO:0000313" key="3">
    <source>
        <dbReference type="Proteomes" id="UP001642464"/>
    </source>
</evidence>
<dbReference type="Proteomes" id="UP001642464">
    <property type="component" value="Unassembled WGS sequence"/>
</dbReference>
<comment type="caution">
    <text evidence="2">The sequence shown here is derived from an EMBL/GenBank/DDBJ whole genome shotgun (WGS) entry which is preliminary data.</text>
</comment>
<evidence type="ECO:0000256" key="1">
    <source>
        <dbReference type="SAM" id="MobiDB-lite"/>
    </source>
</evidence>
<dbReference type="PANTHER" id="PTHR12697:SF5">
    <property type="entry name" value="DEOXYHYPUSINE HYDROXYLASE"/>
    <property type="match status" value="1"/>
</dbReference>
<name>A0ABP0I527_9DINO</name>
<reference evidence="2 3" key="1">
    <citation type="submission" date="2024-02" db="EMBL/GenBank/DDBJ databases">
        <authorList>
            <person name="Chen Y."/>
            <person name="Shah S."/>
            <person name="Dougan E. K."/>
            <person name="Thang M."/>
            <person name="Chan C."/>
        </authorList>
    </citation>
    <scope>NUCLEOTIDE SEQUENCE [LARGE SCALE GENOMIC DNA]</scope>
</reference>
<feature type="compositionally biased region" description="Basic and acidic residues" evidence="1">
    <location>
        <begin position="110"/>
        <end position="127"/>
    </location>
</feature>
<sequence>MHIHRCHRPMPLGDLVVGRTASIAAEGLLVKLPGQDAPALLPRQVAYSGIAVGDEICDLLVVWLYPDGSASVVVPEATAQELVATGQFPSLEKQDDTSMAPVRSKGRWGAAKEPKEPSPELENSKDSEASRLMPFLVAGHATDAPTYASVALVKPETTLSYVSQSSATKSSSANKDPAKEQESEDTIYSRKQLLTLRQSMLMMQDAGESASSPLPTSMPCKEEELDSSMLQMVICTRQLPVWWGRCGKEAKRQAFRLACRTGRLRIVKAIYAGGDVGIDTDFLAETVKEMCNDAQSSAGFKPGKKHKRSEDARGLLLSRAEAQAVAAWGRAGAGAATAGVASPAAEAIAWLLEHGAPVGLLLPEAPGPEALSARLRGLGIIAEYGPSISEVEHIVEAVAGCLKDPEASGRLAAAQTLARFGTAAGQAPRALPRLRRLVQSDKDAKVREAAALALGCLGRDGLDVMAKLETDEAQGLYALAIGSSGLAGEALVDRLLAFLADPATEATALRMRAAEALGARGELASEMQLEALARSLQHDTNEMVREACANAIGVMGCSNKGLTTLARASLELGLEDSSAFVKEAAEKAMQNLPQLAAEDFDIPQSV</sequence>